<dbReference type="AlphaFoldDB" id="A0A1F6CLY3"/>
<comment type="caution">
    <text evidence="1">The sequence shown here is derived from an EMBL/GenBank/DDBJ whole genome shotgun (WGS) entry which is preliminary data.</text>
</comment>
<proteinExistence type="predicted"/>
<accession>A0A1F6CLY3</accession>
<evidence type="ECO:0000313" key="1">
    <source>
        <dbReference type="EMBL" id="OGG50145.1"/>
    </source>
</evidence>
<reference evidence="1 2" key="1">
    <citation type="journal article" date="2016" name="Nat. Commun.">
        <title>Thousands of microbial genomes shed light on interconnected biogeochemical processes in an aquifer system.</title>
        <authorList>
            <person name="Anantharaman K."/>
            <person name="Brown C.T."/>
            <person name="Hug L.A."/>
            <person name="Sharon I."/>
            <person name="Castelle C.J."/>
            <person name="Probst A.J."/>
            <person name="Thomas B.C."/>
            <person name="Singh A."/>
            <person name="Wilkins M.J."/>
            <person name="Karaoz U."/>
            <person name="Brodie E.L."/>
            <person name="Williams K.H."/>
            <person name="Hubbard S.S."/>
            <person name="Banfield J.F."/>
        </authorList>
    </citation>
    <scope>NUCLEOTIDE SEQUENCE [LARGE SCALE GENOMIC DNA]</scope>
</reference>
<name>A0A1F6CLY3_9BACT</name>
<protein>
    <submittedName>
        <fullName evidence="1">Uncharacterized protein</fullName>
    </submittedName>
</protein>
<gene>
    <name evidence="1" type="ORF">A2704_04525</name>
</gene>
<dbReference type="Proteomes" id="UP000176445">
    <property type="component" value="Unassembled WGS sequence"/>
</dbReference>
<dbReference type="EMBL" id="MFKW01000056">
    <property type="protein sequence ID" value="OGG50145.1"/>
    <property type="molecule type" value="Genomic_DNA"/>
</dbReference>
<sequence>MKSLDHPLCPQTRQKKMNLVYVDNARLFHRRSDDEKSAPDAAVTKDREHVSRVVLESVIESEQAGVLGKPGLAADSREYIPRSDKGVFFPEAV</sequence>
<organism evidence="1 2">
    <name type="scientific">Candidatus Kaiserbacteria bacterium RIFCSPHIGHO2_01_FULL_54_36b</name>
    <dbReference type="NCBI Taxonomy" id="1798483"/>
    <lineage>
        <taxon>Bacteria</taxon>
        <taxon>Candidatus Kaiseribacteriota</taxon>
    </lineage>
</organism>
<evidence type="ECO:0000313" key="2">
    <source>
        <dbReference type="Proteomes" id="UP000176445"/>
    </source>
</evidence>